<feature type="binding site" description="in inhibited form" evidence="11">
    <location>
        <position position="136"/>
    </location>
    <ligand>
        <name>Zn(2+)</name>
        <dbReference type="ChEBI" id="CHEBI:29105"/>
        <label>2</label>
        <note>catalytic</note>
    </ligand>
</feature>
<dbReference type="InterPro" id="IPR024079">
    <property type="entry name" value="MetalloPept_cat_dom_sf"/>
</dbReference>
<feature type="binding site" evidence="11">
    <location>
        <position position="263"/>
    </location>
    <ligand>
        <name>Ca(2+)</name>
        <dbReference type="ChEBI" id="CHEBI:29108"/>
        <label>3</label>
    </ligand>
</feature>
<feature type="binding site" evidence="11">
    <location>
        <position position="243"/>
    </location>
    <ligand>
        <name>Ca(2+)</name>
        <dbReference type="ChEBI" id="CHEBI:29108"/>
        <label>3</label>
    </ligand>
</feature>
<feature type="signal peptide" evidence="12">
    <location>
        <begin position="1"/>
        <end position="22"/>
    </location>
</feature>
<evidence type="ECO:0000256" key="4">
    <source>
        <dbReference type="ARBA" id="ARBA00022729"/>
    </source>
</evidence>
<keyword evidence="15" id="KW-1185">Reference proteome</keyword>
<dbReference type="GO" id="GO:0008270">
    <property type="term" value="F:zinc ion binding"/>
    <property type="evidence" value="ECO:0007669"/>
    <property type="project" value="InterPro"/>
</dbReference>
<keyword evidence="6 11" id="KW-0862">Zinc</keyword>
<accession>A0AAW1KDJ0</accession>
<dbReference type="Gene3D" id="3.40.390.10">
    <property type="entry name" value="Collagenase (Catalytic Domain)"/>
    <property type="match status" value="1"/>
</dbReference>
<evidence type="ECO:0000256" key="1">
    <source>
        <dbReference type="ARBA" id="ARBA00009614"/>
    </source>
</evidence>
<gene>
    <name evidence="14" type="ORF">RND81_06G228300</name>
</gene>
<keyword evidence="7" id="KW-0482">Metalloprotease</keyword>
<evidence type="ECO:0000256" key="7">
    <source>
        <dbReference type="ARBA" id="ARBA00023049"/>
    </source>
</evidence>
<comment type="caution">
    <text evidence="14">The sequence shown here is derived from an EMBL/GenBank/DDBJ whole genome shotgun (WGS) entry which is preliminary data.</text>
</comment>
<evidence type="ECO:0000256" key="3">
    <source>
        <dbReference type="ARBA" id="ARBA00022723"/>
    </source>
</evidence>
<protein>
    <recommendedName>
        <fullName evidence="13">Peptidase metallopeptidase domain-containing protein</fullName>
    </recommendedName>
</protein>
<evidence type="ECO:0000256" key="12">
    <source>
        <dbReference type="SAM" id="SignalP"/>
    </source>
</evidence>
<keyword evidence="5" id="KW-0378">Hydrolase</keyword>
<dbReference type="InterPro" id="IPR006026">
    <property type="entry name" value="Peptidase_Metallo"/>
</dbReference>
<keyword evidence="9" id="KW-0325">Glycoprotein</keyword>
<evidence type="ECO:0000313" key="15">
    <source>
        <dbReference type="Proteomes" id="UP001443914"/>
    </source>
</evidence>
<keyword evidence="11" id="KW-0106">Calcium</keyword>
<evidence type="ECO:0000256" key="2">
    <source>
        <dbReference type="ARBA" id="ARBA00022670"/>
    </source>
</evidence>
<feature type="active site" evidence="10">
    <location>
        <position position="290"/>
    </location>
</feature>
<dbReference type="GO" id="GO:0030198">
    <property type="term" value="P:extracellular matrix organization"/>
    <property type="evidence" value="ECO:0007669"/>
    <property type="project" value="TreeGrafter"/>
</dbReference>
<evidence type="ECO:0000313" key="14">
    <source>
        <dbReference type="EMBL" id="KAK9716365.1"/>
    </source>
</evidence>
<dbReference type="GO" id="GO:0006508">
    <property type="term" value="P:proteolysis"/>
    <property type="evidence" value="ECO:0007669"/>
    <property type="project" value="UniProtKB-KW"/>
</dbReference>
<dbReference type="PANTHER" id="PTHR10201">
    <property type="entry name" value="MATRIX METALLOPROTEINASE"/>
    <property type="match status" value="1"/>
</dbReference>
<dbReference type="SUPFAM" id="SSF47090">
    <property type="entry name" value="PGBD-like"/>
    <property type="match status" value="1"/>
</dbReference>
<keyword evidence="3 11" id="KW-0479">Metal-binding</keyword>
<feature type="binding site" evidence="11">
    <location>
        <position position="307"/>
    </location>
    <ligand>
        <name>Zn(2+)</name>
        <dbReference type="ChEBI" id="CHEBI:29105"/>
        <label>2</label>
        <note>catalytic</note>
    </ligand>
</feature>
<feature type="binding site" evidence="11">
    <location>
        <position position="261"/>
    </location>
    <ligand>
        <name>Zn(2+)</name>
        <dbReference type="ChEBI" id="CHEBI:29105"/>
        <label>1</label>
    </ligand>
</feature>
<dbReference type="PRINTS" id="PR00138">
    <property type="entry name" value="MATRIXIN"/>
</dbReference>
<proteinExistence type="inferred from homology"/>
<dbReference type="AlphaFoldDB" id="A0AAW1KDJ0"/>
<evidence type="ECO:0000259" key="13">
    <source>
        <dbReference type="SMART" id="SM00235"/>
    </source>
</evidence>
<dbReference type="Pfam" id="PF01471">
    <property type="entry name" value="PG_binding_1"/>
    <property type="match status" value="1"/>
</dbReference>
<dbReference type="SUPFAM" id="SSF55486">
    <property type="entry name" value="Metalloproteases ('zincins'), catalytic domain"/>
    <property type="match status" value="1"/>
</dbReference>
<feature type="binding site" evidence="11">
    <location>
        <position position="251"/>
    </location>
    <ligand>
        <name>Zn(2+)</name>
        <dbReference type="ChEBI" id="CHEBI:29105"/>
        <label>1</label>
    </ligand>
</feature>
<evidence type="ECO:0000256" key="9">
    <source>
        <dbReference type="ARBA" id="ARBA00023180"/>
    </source>
</evidence>
<dbReference type="FunFam" id="3.40.390.10:FF:000018">
    <property type="entry name" value="Metalloendoproteinase 1"/>
    <property type="match status" value="1"/>
</dbReference>
<comment type="similarity">
    <text evidence="1">Belongs to the peptidase M10A family. Matrix metalloproteinases (MMPs) subfamily.</text>
</comment>
<dbReference type="EMBL" id="JBDFQZ010000006">
    <property type="protein sequence ID" value="KAK9716365.1"/>
    <property type="molecule type" value="Genomic_DNA"/>
</dbReference>
<feature type="binding site" evidence="11">
    <location>
        <position position="236"/>
    </location>
    <ligand>
        <name>Zn(2+)</name>
        <dbReference type="ChEBI" id="CHEBI:29105"/>
        <label>1</label>
    </ligand>
</feature>
<dbReference type="CDD" id="cd04278">
    <property type="entry name" value="ZnMc_MMP"/>
    <property type="match status" value="1"/>
</dbReference>
<feature type="chain" id="PRO_5043441401" description="Peptidase metallopeptidase domain-containing protein" evidence="12">
    <location>
        <begin position="23"/>
        <end position="380"/>
    </location>
</feature>
<dbReference type="GO" id="GO:0004222">
    <property type="term" value="F:metalloendopeptidase activity"/>
    <property type="evidence" value="ECO:0007669"/>
    <property type="project" value="InterPro"/>
</dbReference>
<dbReference type="PANTHER" id="PTHR10201:SF249">
    <property type="entry name" value="METALLOENDOPROTEINASE 1-MMP"/>
    <property type="match status" value="1"/>
</dbReference>
<dbReference type="InterPro" id="IPR001818">
    <property type="entry name" value="Pept_M10_metallopeptidase"/>
</dbReference>
<feature type="binding site" evidence="11">
    <location>
        <position position="244"/>
    </location>
    <ligand>
        <name>Ca(2+)</name>
        <dbReference type="ChEBI" id="CHEBI:29108"/>
        <label>3</label>
    </ligand>
</feature>
<dbReference type="InterPro" id="IPR036365">
    <property type="entry name" value="PGBD-like_sf"/>
</dbReference>
<reference evidence="14" key="1">
    <citation type="submission" date="2024-03" db="EMBL/GenBank/DDBJ databases">
        <title>WGS assembly of Saponaria officinalis var. Norfolk2.</title>
        <authorList>
            <person name="Jenkins J."/>
            <person name="Shu S."/>
            <person name="Grimwood J."/>
            <person name="Barry K."/>
            <person name="Goodstein D."/>
            <person name="Schmutz J."/>
            <person name="Leebens-Mack J."/>
            <person name="Osbourn A."/>
        </authorList>
    </citation>
    <scope>NUCLEOTIDE SEQUENCE [LARGE SCALE GENOMIC DNA]</scope>
    <source>
        <strain evidence="14">JIC</strain>
    </source>
</reference>
<evidence type="ECO:0000256" key="5">
    <source>
        <dbReference type="ARBA" id="ARBA00022801"/>
    </source>
</evidence>
<feature type="binding site" evidence="11">
    <location>
        <position position="293"/>
    </location>
    <ligand>
        <name>Zn(2+)</name>
        <dbReference type="ChEBI" id="CHEBI:29105"/>
        <label>2</label>
        <note>catalytic</note>
    </ligand>
</feature>
<feature type="binding site" evidence="11">
    <location>
        <position position="299"/>
    </location>
    <ligand>
        <name>Zn(2+)</name>
        <dbReference type="ChEBI" id="CHEBI:29105"/>
        <label>2</label>
        <note>catalytic</note>
    </ligand>
</feature>
<dbReference type="InterPro" id="IPR002477">
    <property type="entry name" value="Peptidoglycan-bd-like"/>
</dbReference>
<feature type="binding site" evidence="11">
    <location>
        <position position="226"/>
    </location>
    <ligand>
        <name>Ca(2+)</name>
        <dbReference type="ChEBI" id="CHEBI:29108"/>
        <label>2</label>
    </ligand>
</feature>
<dbReference type="GO" id="GO:0030574">
    <property type="term" value="P:collagen catabolic process"/>
    <property type="evidence" value="ECO:0007669"/>
    <property type="project" value="TreeGrafter"/>
</dbReference>
<dbReference type="Pfam" id="PF00413">
    <property type="entry name" value="Peptidase_M10"/>
    <property type="match status" value="1"/>
</dbReference>
<name>A0AAW1KDJ0_SAPOF</name>
<dbReference type="Proteomes" id="UP001443914">
    <property type="component" value="Unassembled WGS sequence"/>
</dbReference>
<dbReference type="GO" id="GO:0031012">
    <property type="term" value="C:extracellular matrix"/>
    <property type="evidence" value="ECO:0007669"/>
    <property type="project" value="InterPro"/>
</dbReference>
<feature type="binding site" evidence="11">
    <location>
        <position position="266"/>
    </location>
    <ligand>
        <name>Ca(2+)</name>
        <dbReference type="ChEBI" id="CHEBI:29108"/>
        <label>3</label>
    </ligand>
</feature>
<feature type="domain" description="Peptidase metallopeptidase" evidence="13">
    <location>
        <begin position="167"/>
        <end position="334"/>
    </location>
</feature>
<dbReference type="SMART" id="SM00235">
    <property type="entry name" value="ZnMc"/>
    <property type="match status" value="1"/>
</dbReference>
<keyword evidence="8" id="KW-0865">Zymogen</keyword>
<comment type="cofactor">
    <cofactor evidence="11">
        <name>Zn(2+)</name>
        <dbReference type="ChEBI" id="CHEBI:29105"/>
    </cofactor>
    <text evidence="11">Binds 2 Zn(2+) ions per subunit.</text>
</comment>
<keyword evidence="4 12" id="KW-0732">Signal</keyword>
<feature type="binding site" evidence="11">
    <location>
        <position position="266"/>
    </location>
    <ligand>
        <name>Ca(2+)</name>
        <dbReference type="ChEBI" id="CHEBI:29108"/>
        <label>1</label>
    </ligand>
</feature>
<comment type="cofactor">
    <cofactor evidence="11">
        <name>Ca(2+)</name>
        <dbReference type="ChEBI" id="CHEBI:29108"/>
    </cofactor>
    <text evidence="11">Can bind about 5 Ca(2+) ions per subunit.</text>
</comment>
<dbReference type="InterPro" id="IPR021190">
    <property type="entry name" value="Pept_M10A"/>
</dbReference>
<evidence type="ECO:0000256" key="8">
    <source>
        <dbReference type="ARBA" id="ARBA00023145"/>
    </source>
</evidence>
<feature type="binding site" evidence="11">
    <location>
        <position position="238"/>
    </location>
    <ligand>
        <name>Zn(2+)</name>
        <dbReference type="ChEBI" id="CHEBI:29105"/>
        <label>1</label>
    </ligand>
</feature>
<sequence length="380" mass="42754">MQFLLLPFLVTFSLLNFYGVFPATSTTLPTVISVDDNDNDNDHHHHHDELPFKYATSWRDFEKFVNIQKGARVTGISDLKNYFHRFGYLSAAPEQFSDDFDGELESAILTYQRNLGLRATGKLDVDTVDLIMSPRCGLGDNHQHTTAGAGKLPKLVHETRHFAYFEGRPRWVETKPITLTYSFDKNHMINYINEEEIKSVFSRAFTRWSEVIPVNFTEVEEYRTADIKIGFLKGDHGDGEPFDGVLGVLAHAFSPENGRLHLDGAETWAVDFDTEKSSVAVDLESVATHEIGHVLGLAHSSVKDAIMYPSLRPRSKKVDLRIDDVAGVQALYGSNPNFNYGSLLESEESSNSGASGRDRGRVRGGVFALTIWWLLTCWFL</sequence>
<organism evidence="14 15">
    <name type="scientific">Saponaria officinalis</name>
    <name type="common">Common soapwort</name>
    <name type="synonym">Lychnis saponaria</name>
    <dbReference type="NCBI Taxonomy" id="3572"/>
    <lineage>
        <taxon>Eukaryota</taxon>
        <taxon>Viridiplantae</taxon>
        <taxon>Streptophyta</taxon>
        <taxon>Embryophyta</taxon>
        <taxon>Tracheophyta</taxon>
        <taxon>Spermatophyta</taxon>
        <taxon>Magnoliopsida</taxon>
        <taxon>eudicotyledons</taxon>
        <taxon>Gunneridae</taxon>
        <taxon>Pentapetalae</taxon>
        <taxon>Caryophyllales</taxon>
        <taxon>Caryophyllaceae</taxon>
        <taxon>Caryophylleae</taxon>
        <taxon>Saponaria</taxon>
    </lineage>
</organism>
<feature type="binding site" evidence="11">
    <location>
        <position position="289"/>
    </location>
    <ligand>
        <name>Zn(2+)</name>
        <dbReference type="ChEBI" id="CHEBI:29105"/>
        <label>2</label>
        <note>catalytic</note>
    </ligand>
</feature>
<dbReference type="InterPro" id="IPR033739">
    <property type="entry name" value="M10A_MMP"/>
</dbReference>
<keyword evidence="2" id="KW-0645">Protease</keyword>
<evidence type="ECO:0000256" key="6">
    <source>
        <dbReference type="ARBA" id="ARBA00022833"/>
    </source>
</evidence>
<evidence type="ECO:0000256" key="10">
    <source>
        <dbReference type="PIRSR" id="PIRSR621190-1"/>
    </source>
</evidence>
<evidence type="ECO:0000256" key="11">
    <source>
        <dbReference type="PIRSR" id="PIRSR621190-2"/>
    </source>
</evidence>